<reference evidence="1 2" key="1">
    <citation type="journal article" date="2021" name="Int. J. Syst. Evol. Microbiol.">
        <title>Reticulibacter mediterranei gen. nov., sp. nov., within the new family Reticulibacteraceae fam. nov., and Ktedonospora formicarum gen. nov., sp. nov., Ktedonobacter robiniae sp. nov., Dictyobacter formicarum sp. nov. and Dictyobacter arantiisoli sp. nov., belonging to the class Ktedonobacteria.</title>
        <authorList>
            <person name="Yabe S."/>
            <person name="Zheng Y."/>
            <person name="Wang C.M."/>
            <person name="Sakai Y."/>
            <person name="Abe K."/>
            <person name="Yokota A."/>
            <person name="Donadio S."/>
            <person name="Cavaletti L."/>
            <person name="Monciardini P."/>
        </authorList>
    </citation>
    <scope>NUCLEOTIDE SEQUENCE [LARGE SCALE GENOMIC DNA]</scope>
    <source>
        <strain evidence="1 2">SOSP1-30</strain>
    </source>
</reference>
<evidence type="ECO:0000313" key="1">
    <source>
        <dbReference type="EMBL" id="GHO56292.1"/>
    </source>
</evidence>
<dbReference type="EMBL" id="BNJG01000002">
    <property type="protein sequence ID" value="GHO56292.1"/>
    <property type="molecule type" value="Genomic_DNA"/>
</dbReference>
<comment type="caution">
    <text evidence="1">The sequence shown here is derived from an EMBL/GenBank/DDBJ whole genome shotgun (WGS) entry which is preliminary data.</text>
</comment>
<organism evidence="1 2">
    <name type="scientific">Ktedonobacter robiniae</name>
    <dbReference type="NCBI Taxonomy" id="2778365"/>
    <lineage>
        <taxon>Bacteria</taxon>
        <taxon>Bacillati</taxon>
        <taxon>Chloroflexota</taxon>
        <taxon>Ktedonobacteria</taxon>
        <taxon>Ktedonobacterales</taxon>
        <taxon>Ktedonobacteraceae</taxon>
        <taxon>Ktedonobacter</taxon>
    </lineage>
</organism>
<evidence type="ECO:0000313" key="2">
    <source>
        <dbReference type="Proteomes" id="UP000654345"/>
    </source>
</evidence>
<sequence>MNKTVTQSLLAMPVQGSGKQQFLLKLSQILATAILELTAFEQIPDPFLRIELGCIGRQTLQVNACSSALLAPGNL</sequence>
<protein>
    <submittedName>
        <fullName evidence="1">Uncharacterized protein</fullName>
    </submittedName>
</protein>
<accession>A0ABQ3UV72</accession>
<name>A0ABQ3UV72_9CHLR</name>
<proteinExistence type="predicted"/>
<keyword evidence="2" id="KW-1185">Reference proteome</keyword>
<dbReference type="Proteomes" id="UP000654345">
    <property type="component" value="Unassembled WGS sequence"/>
</dbReference>
<gene>
    <name evidence="1" type="ORF">KSB_47670</name>
</gene>